<evidence type="ECO:0000313" key="5">
    <source>
        <dbReference type="Proteomes" id="UP000593880"/>
    </source>
</evidence>
<evidence type="ECO:0000313" key="6">
    <source>
        <dbReference type="Proteomes" id="UP000625079"/>
    </source>
</evidence>
<reference evidence="3" key="3">
    <citation type="submission" date="2022-12" db="EMBL/GenBank/DDBJ databases">
        <authorList>
            <person name="Sun Q."/>
            <person name="Zhou Y."/>
        </authorList>
    </citation>
    <scope>NUCLEOTIDE SEQUENCE</scope>
    <source>
        <strain evidence="3">CGMCC 1.15034</strain>
    </source>
</reference>
<keyword evidence="5" id="KW-1185">Reference proteome</keyword>
<feature type="transmembrane region" description="Helical" evidence="1">
    <location>
        <begin position="84"/>
        <end position="117"/>
    </location>
</feature>
<dbReference type="AlphaFoldDB" id="A0A410V6W0"/>
<dbReference type="Proteomes" id="UP000593880">
    <property type="component" value="Chromosome"/>
</dbReference>
<dbReference type="Proteomes" id="UP000625079">
    <property type="component" value="Unassembled WGS sequence"/>
</dbReference>
<feature type="transmembrane region" description="Helical" evidence="1">
    <location>
        <begin position="43"/>
        <end position="64"/>
    </location>
</feature>
<reference evidence="3" key="1">
    <citation type="journal article" date="2014" name="Int. J. Syst. Evol. Microbiol.">
        <title>Complete genome sequence of Corynebacterium casei LMG S-19264T (=DSM 44701T), isolated from a smear-ripened cheese.</title>
        <authorList>
            <consortium name="US DOE Joint Genome Institute (JGI-PGF)"/>
            <person name="Walter F."/>
            <person name="Albersmeier A."/>
            <person name="Kalinowski J."/>
            <person name="Ruckert C."/>
        </authorList>
    </citation>
    <scope>NUCLEOTIDE SEQUENCE</scope>
    <source>
        <strain evidence="3">CGMCC 1.15034</strain>
    </source>
</reference>
<dbReference type="OrthoDB" id="6183775at2"/>
<accession>A0A410V6W0</accession>
<keyword evidence="1" id="KW-1133">Transmembrane helix</keyword>
<protein>
    <submittedName>
        <fullName evidence="3 4">Tripartite tricarboxylate transporter TctB</fullName>
    </submittedName>
</protein>
<dbReference type="RefSeq" id="WP_128966069.1">
    <property type="nucleotide sequence ID" value="NZ_BMHC01000023.1"/>
</dbReference>
<name>A0A410V6W0_9BRAD</name>
<feature type="transmembrane region" description="Helical" evidence="1">
    <location>
        <begin position="123"/>
        <end position="141"/>
    </location>
</feature>
<evidence type="ECO:0000313" key="4">
    <source>
        <dbReference type="EMBL" id="QOZ60465.1"/>
    </source>
</evidence>
<sequence length="160" mass="16471">MISRRALELATAVLTGGFGVAVVVQSLDNGIGWSSEGVDAGTFPFLTGIIIIAGSLYNLARGIVPATSLASVPIAITSIELRRLAGLFVPAAIFVAVIPLLGMYVASAAYVFAVLAIPRHQSVPWSAATAAATALALYVVFERMFQVSLPHGALAAALGY</sequence>
<organism evidence="3 6">
    <name type="scientific">Bradyrhizobium guangdongense</name>
    <dbReference type="NCBI Taxonomy" id="1325090"/>
    <lineage>
        <taxon>Bacteria</taxon>
        <taxon>Pseudomonadati</taxon>
        <taxon>Pseudomonadota</taxon>
        <taxon>Alphaproteobacteria</taxon>
        <taxon>Hyphomicrobiales</taxon>
        <taxon>Nitrobacteraceae</taxon>
        <taxon>Bradyrhizobium</taxon>
    </lineage>
</organism>
<evidence type="ECO:0000313" key="3">
    <source>
        <dbReference type="EMBL" id="GGI32229.1"/>
    </source>
</evidence>
<reference evidence="4 5" key="2">
    <citation type="submission" date="2018-06" db="EMBL/GenBank/DDBJ databases">
        <title>Comparative genomics of rhizobia nodulating Arachis hypogaea in China.</title>
        <authorList>
            <person name="Li Y."/>
        </authorList>
    </citation>
    <scope>NUCLEOTIDE SEQUENCE [LARGE SCALE GENOMIC DNA]</scope>
    <source>
        <strain evidence="4 5">CCBAU 51658</strain>
    </source>
</reference>
<dbReference type="EMBL" id="CP030057">
    <property type="protein sequence ID" value="QOZ60465.1"/>
    <property type="molecule type" value="Genomic_DNA"/>
</dbReference>
<gene>
    <name evidence="3" type="ORF">GCM10010987_68400</name>
    <name evidence="4" type="ORF">XH86_18375</name>
</gene>
<keyword evidence="1" id="KW-0472">Membrane</keyword>
<evidence type="ECO:0000256" key="1">
    <source>
        <dbReference type="SAM" id="Phobius"/>
    </source>
</evidence>
<keyword evidence="1" id="KW-0812">Transmembrane</keyword>
<dbReference type="EMBL" id="BMHC01000023">
    <property type="protein sequence ID" value="GGI32229.1"/>
    <property type="molecule type" value="Genomic_DNA"/>
</dbReference>
<feature type="domain" description="DUF1468" evidence="2">
    <location>
        <begin position="12"/>
        <end position="150"/>
    </location>
</feature>
<evidence type="ECO:0000259" key="2">
    <source>
        <dbReference type="Pfam" id="PF07331"/>
    </source>
</evidence>
<proteinExistence type="predicted"/>
<dbReference type="InterPro" id="IPR009936">
    <property type="entry name" value="DUF1468"/>
</dbReference>
<dbReference type="Pfam" id="PF07331">
    <property type="entry name" value="TctB"/>
    <property type="match status" value="1"/>
</dbReference>